<dbReference type="Proteomes" id="UP001445335">
    <property type="component" value="Unassembled WGS sequence"/>
</dbReference>
<dbReference type="AlphaFoldDB" id="A0AAW1SHH6"/>
<feature type="region of interest" description="Disordered" evidence="1">
    <location>
        <begin position="153"/>
        <end position="207"/>
    </location>
</feature>
<dbReference type="GO" id="GO:0000228">
    <property type="term" value="C:nuclear chromosome"/>
    <property type="evidence" value="ECO:0007669"/>
    <property type="project" value="InterPro"/>
</dbReference>
<accession>A0AAW1SHH6</accession>
<sequence>MVSQQALPQAPSEPRPLVPIFIAVDREGLRLREDILWPVSEGSAAKAAARLCAECFLPPGYERQVEAQIDYYVEPYRAAHLSYKTANAGQPFHDIEVTATHEQQVFRDRVQWDAAEPPGSEARYAARVAADLGLDWGWQCAIASALRQQLQAATSQPAGSTPQPGRGEAVRMRTAEEAADSAGLPRVETLHSGRQRDALGARQLHSA</sequence>
<evidence type="ECO:0000313" key="3">
    <source>
        <dbReference type="Proteomes" id="UP001445335"/>
    </source>
</evidence>
<organism evidence="2 3">
    <name type="scientific">Elliptochloris bilobata</name>
    <dbReference type="NCBI Taxonomy" id="381761"/>
    <lineage>
        <taxon>Eukaryota</taxon>
        <taxon>Viridiplantae</taxon>
        <taxon>Chlorophyta</taxon>
        <taxon>core chlorophytes</taxon>
        <taxon>Trebouxiophyceae</taxon>
        <taxon>Trebouxiophyceae incertae sedis</taxon>
        <taxon>Elliptochloris clade</taxon>
        <taxon>Elliptochloris</taxon>
    </lineage>
</organism>
<proteinExistence type="predicted"/>
<feature type="compositionally biased region" description="Basic and acidic residues" evidence="1">
    <location>
        <begin position="188"/>
        <end position="199"/>
    </location>
</feature>
<evidence type="ECO:0000313" key="2">
    <source>
        <dbReference type="EMBL" id="KAK9845809.1"/>
    </source>
</evidence>
<dbReference type="Pfam" id="PF04855">
    <property type="entry name" value="SNF5"/>
    <property type="match status" value="1"/>
</dbReference>
<dbReference type="GO" id="GO:0006338">
    <property type="term" value="P:chromatin remodeling"/>
    <property type="evidence" value="ECO:0007669"/>
    <property type="project" value="InterPro"/>
</dbReference>
<dbReference type="InterPro" id="IPR006939">
    <property type="entry name" value="SNF5"/>
</dbReference>
<feature type="compositionally biased region" description="Polar residues" evidence="1">
    <location>
        <begin position="153"/>
        <end position="163"/>
    </location>
</feature>
<dbReference type="EMBL" id="JALJOU010000002">
    <property type="protein sequence ID" value="KAK9845809.1"/>
    <property type="molecule type" value="Genomic_DNA"/>
</dbReference>
<gene>
    <name evidence="2" type="ORF">WJX81_002934</name>
</gene>
<keyword evidence="3" id="KW-1185">Reference proteome</keyword>
<evidence type="ECO:0000256" key="1">
    <source>
        <dbReference type="SAM" id="MobiDB-lite"/>
    </source>
</evidence>
<comment type="caution">
    <text evidence="2">The sequence shown here is derived from an EMBL/GenBank/DDBJ whole genome shotgun (WGS) entry which is preliminary data.</text>
</comment>
<name>A0AAW1SHH6_9CHLO</name>
<protein>
    <submittedName>
        <fullName evidence="2">Uncharacterized protein</fullName>
    </submittedName>
</protein>
<reference evidence="2 3" key="1">
    <citation type="journal article" date="2024" name="Nat. Commun.">
        <title>Phylogenomics reveals the evolutionary origins of lichenization in chlorophyte algae.</title>
        <authorList>
            <person name="Puginier C."/>
            <person name="Libourel C."/>
            <person name="Otte J."/>
            <person name="Skaloud P."/>
            <person name="Haon M."/>
            <person name="Grisel S."/>
            <person name="Petersen M."/>
            <person name="Berrin J.G."/>
            <person name="Delaux P.M."/>
            <person name="Dal Grande F."/>
            <person name="Keller J."/>
        </authorList>
    </citation>
    <scope>NUCLEOTIDE SEQUENCE [LARGE SCALE GENOMIC DNA]</scope>
    <source>
        <strain evidence="2 3">SAG 245.80</strain>
    </source>
</reference>